<dbReference type="EMBL" id="WIXE01022738">
    <property type="protein sequence ID" value="KAK5967232.1"/>
    <property type="molecule type" value="Genomic_DNA"/>
</dbReference>
<dbReference type="Proteomes" id="UP001331761">
    <property type="component" value="Unassembled WGS sequence"/>
</dbReference>
<accession>A0AAN8IFE5</accession>
<feature type="region of interest" description="Disordered" evidence="1">
    <location>
        <begin position="32"/>
        <end position="52"/>
    </location>
</feature>
<evidence type="ECO:0000313" key="2">
    <source>
        <dbReference type="EMBL" id="KAK5967232.1"/>
    </source>
</evidence>
<reference evidence="2 3" key="1">
    <citation type="submission" date="2019-10" db="EMBL/GenBank/DDBJ databases">
        <title>Assembly and Annotation for the nematode Trichostrongylus colubriformis.</title>
        <authorList>
            <person name="Martin J."/>
        </authorList>
    </citation>
    <scope>NUCLEOTIDE SEQUENCE [LARGE SCALE GENOMIC DNA]</scope>
    <source>
        <strain evidence="2">G859</strain>
        <tissue evidence="2">Whole worm</tissue>
    </source>
</reference>
<keyword evidence="3" id="KW-1185">Reference proteome</keyword>
<evidence type="ECO:0000313" key="3">
    <source>
        <dbReference type="Proteomes" id="UP001331761"/>
    </source>
</evidence>
<sequence length="67" mass="7702">MPIQGDMQSLLEDVFLLSSEKRRPVDLIEPVELENPDGPEQEEQVNNTSIEELSQFEIRKIGTNTHH</sequence>
<dbReference type="AlphaFoldDB" id="A0AAN8IFE5"/>
<organism evidence="2 3">
    <name type="scientific">Trichostrongylus colubriformis</name>
    <name type="common">Black scour worm</name>
    <dbReference type="NCBI Taxonomy" id="6319"/>
    <lineage>
        <taxon>Eukaryota</taxon>
        <taxon>Metazoa</taxon>
        <taxon>Ecdysozoa</taxon>
        <taxon>Nematoda</taxon>
        <taxon>Chromadorea</taxon>
        <taxon>Rhabditida</taxon>
        <taxon>Rhabditina</taxon>
        <taxon>Rhabditomorpha</taxon>
        <taxon>Strongyloidea</taxon>
        <taxon>Trichostrongylidae</taxon>
        <taxon>Trichostrongylus</taxon>
    </lineage>
</organism>
<evidence type="ECO:0000256" key="1">
    <source>
        <dbReference type="SAM" id="MobiDB-lite"/>
    </source>
</evidence>
<feature type="compositionally biased region" description="Acidic residues" evidence="1">
    <location>
        <begin position="32"/>
        <end position="43"/>
    </location>
</feature>
<protein>
    <submittedName>
        <fullName evidence="2">Uncharacterized protein</fullName>
    </submittedName>
</protein>
<name>A0AAN8IFE5_TRICO</name>
<proteinExistence type="predicted"/>
<comment type="caution">
    <text evidence="2">The sequence shown here is derived from an EMBL/GenBank/DDBJ whole genome shotgun (WGS) entry which is preliminary data.</text>
</comment>
<gene>
    <name evidence="2" type="ORF">GCK32_000245</name>
</gene>